<comment type="caution">
    <text evidence="7">The sequence shown here is derived from an EMBL/GenBank/DDBJ whole genome shotgun (WGS) entry which is preliminary data.</text>
</comment>
<evidence type="ECO:0000256" key="3">
    <source>
        <dbReference type="ARBA" id="ARBA00022989"/>
    </source>
</evidence>
<evidence type="ECO:0000313" key="7">
    <source>
        <dbReference type="EMBL" id="OEL16229.1"/>
    </source>
</evidence>
<organism evidence="7 8">
    <name type="scientific">Dichanthelium oligosanthes</name>
    <dbReference type="NCBI Taxonomy" id="888268"/>
    <lineage>
        <taxon>Eukaryota</taxon>
        <taxon>Viridiplantae</taxon>
        <taxon>Streptophyta</taxon>
        <taxon>Embryophyta</taxon>
        <taxon>Tracheophyta</taxon>
        <taxon>Spermatophyta</taxon>
        <taxon>Magnoliopsida</taxon>
        <taxon>Liliopsida</taxon>
        <taxon>Poales</taxon>
        <taxon>Poaceae</taxon>
        <taxon>PACMAD clade</taxon>
        <taxon>Panicoideae</taxon>
        <taxon>Panicodae</taxon>
        <taxon>Paniceae</taxon>
        <taxon>Dichantheliinae</taxon>
        <taxon>Dichanthelium</taxon>
    </lineage>
</organism>
<evidence type="ECO:0000256" key="4">
    <source>
        <dbReference type="ARBA" id="ARBA00023136"/>
    </source>
</evidence>
<dbReference type="GO" id="GO:0016020">
    <property type="term" value="C:membrane"/>
    <property type="evidence" value="ECO:0007669"/>
    <property type="project" value="UniProtKB-SubCell"/>
</dbReference>
<feature type="region of interest" description="Disordered" evidence="5">
    <location>
        <begin position="46"/>
        <end position="66"/>
    </location>
</feature>
<keyword evidence="2" id="KW-0812">Transmembrane</keyword>
<evidence type="ECO:0000256" key="5">
    <source>
        <dbReference type="SAM" id="MobiDB-lite"/>
    </source>
</evidence>
<dbReference type="GO" id="GO:0080115">
    <property type="term" value="F:myosin XI tail binding"/>
    <property type="evidence" value="ECO:0007669"/>
    <property type="project" value="UniProtKB-ARBA"/>
</dbReference>
<accession>A0A1E5UTJ8</accession>
<dbReference type="AlphaFoldDB" id="A0A1E5UTJ8"/>
<gene>
    <name evidence="7" type="ORF">BAE44_0022751</name>
</gene>
<evidence type="ECO:0000313" key="8">
    <source>
        <dbReference type="Proteomes" id="UP000095767"/>
    </source>
</evidence>
<comment type="subcellular location">
    <subcellularLocation>
        <location evidence="1">Membrane</location>
    </subcellularLocation>
</comment>
<evidence type="ECO:0000259" key="6">
    <source>
        <dbReference type="PROSITE" id="PS51775"/>
    </source>
</evidence>
<keyword evidence="3" id="KW-1133">Transmembrane helix</keyword>
<dbReference type="STRING" id="888268.A0A1E5UTJ8"/>
<name>A0A1E5UTJ8_9POAL</name>
<evidence type="ECO:0000256" key="1">
    <source>
        <dbReference type="ARBA" id="ARBA00004370"/>
    </source>
</evidence>
<sequence>MMEARQFCRYAKEKMAHDAAQLATLEEAVAKREAMLWALQQGDRPMPRHPCAAPSGTSTPRCPSTTPCHLPSSPLPAASSGVYYPLLRCCIDHLPTASLADVLETPHDQLTRLAHLVHLSSAARH</sequence>
<feature type="compositionally biased region" description="Low complexity" evidence="5">
    <location>
        <begin position="54"/>
        <end position="66"/>
    </location>
</feature>
<protein>
    <recommendedName>
        <fullName evidence="6">GTD-binding domain-containing protein</fullName>
    </recommendedName>
</protein>
<dbReference type="Pfam" id="PF04576">
    <property type="entry name" value="Zein-binding"/>
    <property type="match status" value="1"/>
</dbReference>
<dbReference type="Proteomes" id="UP000095767">
    <property type="component" value="Unassembled WGS sequence"/>
</dbReference>
<keyword evidence="8" id="KW-1185">Reference proteome</keyword>
<dbReference type="PROSITE" id="PS51775">
    <property type="entry name" value="GTD_BINDING"/>
    <property type="match status" value="1"/>
</dbReference>
<dbReference type="EMBL" id="LWDX02063636">
    <property type="protein sequence ID" value="OEL16229.1"/>
    <property type="molecule type" value="Genomic_DNA"/>
</dbReference>
<evidence type="ECO:0000256" key="2">
    <source>
        <dbReference type="ARBA" id="ARBA00022692"/>
    </source>
</evidence>
<keyword evidence="4" id="KW-0472">Membrane</keyword>
<reference evidence="7 8" key="1">
    <citation type="submission" date="2016-09" db="EMBL/GenBank/DDBJ databases">
        <title>The draft genome of Dichanthelium oligosanthes: A C3 panicoid grass species.</title>
        <authorList>
            <person name="Studer A.J."/>
            <person name="Schnable J.C."/>
            <person name="Brutnell T.P."/>
        </authorList>
    </citation>
    <scope>NUCLEOTIDE SEQUENCE [LARGE SCALE GENOMIC DNA]</scope>
    <source>
        <strain evidence="8">cv. Kellogg 1175</strain>
        <tissue evidence="7">Leaf</tissue>
    </source>
</reference>
<feature type="domain" description="GTD-binding" evidence="6">
    <location>
        <begin position="1"/>
        <end position="48"/>
    </location>
</feature>
<proteinExistence type="predicted"/>
<dbReference type="InterPro" id="IPR007656">
    <property type="entry name" value="GTD-bd"/>
</dbReference>